<dbReference type="Proteomes" id="UP000265520">
    <property type="component" value="Unassembled WGS sequence"/>
</dbReference>
<evidence type="ECO:0000313" key="1">
    <source>
        <dbReference type="EMBL" id="MCI28156.1"/>
    </source>
</evidence>
<protein>
    <submittedName>
        <fullName evidence="1">Uncharacterized protein</fullName>
    </submittedName>
</protein>
<sequence length="140" mass="16379">MAPKRNRRAGSSSAPNRFLDNTRREHYKIIQRKGVVQERNIDFPSITFVPRMQEIAEGYNWMNFNNMIGDYNISLVEKFYVNALGCPNDDYTSYVRGVEISYAPGVIDSIFGFRPEEFCSVRQRRDTAYTDAEYDQMLHE</sequence>
<accession>A0A392QX98</accession>
<keyword evidence="2" id="KW-1185">Reference proteome</keyword>
<evidence type="ECO:0000313" key="2">
    <source>
        <dbReference type="Proteomes" id="UP000265520"/>
    </source>
</evidence>
<feature type="non-terminal residue" evidence="1">
    <location>
        <position position="140"/>
    </location>
</feature>
<dbReference type="AlphaFoldDB" id="A0A392QX98"/>
<comment type="caution">
    <text evidence="1">The sequence shown here is derived from an EMBL/GenBank/DDBJ whole genome shotgun (WGS) entry which is preliminary data.</text>
</comment>
<proteinExistence type="predicted"/>
<organism evidence="1 2">
    <name type="scientific">Trifolium medium</name>
    <dbReference type="NCBI Taxonomy" id="97028"/>
    <lineage>
        <taxon>Eukaryota</taxon>
        <taxon>Viridiplantae</taxon>
        <taxon>Streptophyta</taxon>
        <taxon>Embryophyta</taxon>
        <taxon>Tracheophyta</taxon>
        <taxon>Spermatophyta</taxon>
        <taxon>Magnoliopsida</taxon>
        <taxon>eudicotyledons</taxon>
        <taxon>Gunneridae</taxon>
        <taxon>Pentapetalae</taxon>
        <taxon>rosids</taxon>
        <taxon>fabids</taxon>
        <taxon>Fabales</taxon>
        <taxon>Fabaceae</taxon>
        <taxon>Papilionoideae</taxon>
        <taxon>50 kb inversion clade</taxon>
        <taxon>NPAAA clade</taxon>
        <taxon>Hologalegina</taxon>
        <taxon>IRL clade</taxon>
        <taxon>Trifolieae</taxon>
        <taxon>Trifolium</taxon>
    </lineage>
</organism>
<name>A0A392QX98_9FABA</name>
<dbReference type="EMBL" id="LXQA010163843">
    <property type="protein sequence ID" value="MCI28156.1"/>
    <property type="molecule type" value="Genomic_DNA"/>
</dbReference>
<reference evidence="1 2" key="1">
    <citation type="journal article" date="2018" name="Front. Plant Sci.">
        <title>Red Clover (Trifolium pratense) and Zigzag Clover (T. medium) - A Picture of Genomic Similarities and Differences.</title>
        <authorList>
            <person name="Dluhosova J."/>
            <person name="Istvanek J."/>
            <person name="Nedelnik J."/>
            <person name="Repkova J."/>
        </authorList>
    </citation>
    <scope>NUCLEOTIDE SEQUENCE [LARGE SCALE GENOMIC DNA]</scope>
    <source>
        <strain evidence="2">cv. 10/8</strain>
        <tissue evidence="1">Leaf</tissue>
    </source>
</reference>